<proteinExistence type="predicted"/>
<dbReference type="AlphaFoldDB" id="A0A0F8WA99"/>
<comment type="caution">
    <text evidence="1">The sequence shown here is derived from an EMBL/GenBank/DDBJ whole genome shotgun (WGS) entry which is preliminary data.</text>
</comment>
<protein>
    <submittedName>
        <fullName evidence="1">Uncharacterized protein</fullName>
    </submittedName>
</protein>
<organism evidence="1">
    <name type="scientific">marine sediment metagenome</name>
    <dbReference type="NCBI Taxonomy" id="412755"/>
    <lineage>
        <taxon>unclassified sequences</taxon>
        <taxon>metagenomes</taxon>
        <taxon>ecological metagenomes</taxon>
    </lineage>
</organism>
<sequence>MAKEEEKKHTLVYDLASIPNGRTLEEIMGVWVRDKIVIYDSDNGSKPVIVNLEDTEIVMIAKYDWSYLVGNVVRFWQDDQQNRGKHQIMSLMEAKLTNVQ</sequence>
<gene>
    <name evidence="1" type="ORF">LCGC14_3091800</name>
</gene>
<evidence type="ECO:0000313" key="1">
    <source>
        <dbReference type="EMBL" id="KKK53737.1"/>
    </source>
</evidence>
<dbReference type="EMBL" id="LAZR01066354">
    <property type="protein sequence ID" value="KKK53737.1"/>
    <property type="molecule type" value="Genomic_DNA"/>
</dbReference>
<name>A0A0F8WA99_9ZZZZ</name>
<reference evidence="1" key="1">
    <citation type="journal article" date="2015" name="Nature">
        <title>Complex archaea that bridge the gap between prokaryotes and eukaryotes.</title>
        <authorList>
            <person name="Spang A."/>
            <person name="Saw J.H."/>
            <person name="Jorgensen S.L."/>
            <person name="Zaremba-Niedzwiedzka K."/>
            <person name="Martijn J."/>
            <person name="Lind A.E."/>
            <person name="van Eijk R."/>
            <person name="Schleper C."/>
            <person name="Guy L."/>
            <person name="Ettema T.J."/>
        </authorList>
    </citation>
    <scope>NUCLEOTIDE SEQUENCE</scope>
</reference>
<accession>A0A0F8WA99</accession>
<feature type="non-terminal residue" evidence="1">
    <location>
        <position position="100"/>
    </location>
</feature>